<dbReference type="InterPro" id="IPR011993">
    <property type="entry name" value="PH-like_dom_sf"/>
</dbReference>
<dbReference type="GO" id="GO:0007160">
    <property type="term" value="P:cell-matrix adhesion"/>
    <property type="evidence" value="ECO:0007669"/>
    <property type="project" value="TreeGrafter"/>
</dbReference>
<evidence type="ECO:0000313" key="3">
    <source>
        <dbReference type="Proteomes" id="UP000008854"/>
    </source>
</evidence>
<dbReference type="SMART" id="SM00295">
    <property type="entry name" value="B41"/>
    <property type="match status" value="1"/>
</dbReference>
<dbReference type="CDD" id="cd14473">
    <property type="entry name" value="FERM_B-lobe"/>
    <property type="match status" value="1"/>
</dbReference>
<feature type="region of interest" description="Disordered" evidence="1">
    <location>
        <begin position="210"/>
        <end position="240"/>
    </location>
</feature>
<dbReference type="Pfam" id="PF00373">
    <property type="entry name" value="FERM_M"/>
    <property type="match status" value="1"/>
</dbReference>
<feature type="compositionally biased region" description="Basic and acidic residues" evidence="1">
    <location>
        <begin position="220"/>
        <end position="233"/>
    </location>
</feature>
<feature type="domain" description="Band 4.1" evidence="2">
    <location>
        <begin position="105"/>
        <end position="972"/>
    </location>
</feature>
<dbReference type="WBParaSite" id="Smp_070640.1">
    <property type="protein sequence ID" value="Smp_070640.1"/>
    <property type="gene ID" value="Smp_070640"/>
</dbReference>
<dbReference type="InterPro" id="IPR019749">
    <property type="entry name" value="Band_41_domain"/>
</dbReference>
<dbReference type="InterPro" id="IPR040790">
    <property type="entry name" value="Kindlin_2_N"/>
</dbReference>
<dbReference type="InterPro" id="IPR037843">
    <property type="entry name" value="Kindlin/fermitin"/>
</dbReference>
<dbReference type="Gene3D" id="1.20.80.10">
    <property type="match status" value="1"/>
</dbReference>
<dbReference type="GO" id="GO:0005178">
    <property type="term" value="F:integrin binding"/>
    <property type="evidence" value="ECO:0007669"/>
    <property type="project" value="TreeGrafter"/>
</dbReference>
<feature type="compositionally biased region" description="Low complexity" evidence="1">
    <location>
        <begin position="988"/>
        <end position="1004"/>
    </location>
</feature>
<dbReference type="Gene3D" id="3.10.20.90">
    <property type="entry name" value="Phosphatidylinositol 3-kinase Catalytic Subunit, Chain A, domain 1"/>
    <property type="match status" value="1"/>
</dbReference>
<accession>A0A3Q0KHF0</accession>
<dbReference type="InterPro" id="IPR019748">
    <property type="entry name" value="FERM_central"/>
</dbReference>
<dbReference type="AlphaFoldDB" id="A0A3Q0KHF0"/>
<dbReference type="InterPro" id="IPR014352">
    <property type="entry name" value="FERM/acyl-CoA-bd_prot_sf"/>
</dbReference>
<feature type="region of interest" description="Disordered" evidence="1">
    <location>
        <begin position="988"/>
        <end position="1010"/>
    </location>
</feature>
<sequence length="1142" mass="130172">MLADGEYVDGSWLLSIHIDDLNIDREIRVYGEWSINELITQLIDGLTCPIPKSLNPNEISLRSNSVRSSWGDYGLWWPARSKWLLKTKSSLNQYGLQADAKLRFLSIYGNLNIQLPDLQIREFVDVNFAEPVFRVTLSICRYLNIRHPEELSLAHLIHQNDLKHSRFIPGYVDKRYHTLSNTGKRSTFQRSATINTTHSQYKTLRKESLFQTNEGTHTNGNDKQDETKSEEQSIKSSTLSRHSIHLFGPPKIRDKRTHLHRYSRPDSGNFNKVPFSPIAFDLRILDDSTLAFSPIMNVDDALQKGLIVRPNNYIQRIRLNTIWLDSSKSLLEQGIKMSGYSTNHQLSSPSVNRPNSPISSQNDEYTIPTLMLRYKYGIYYDLNIKYDLIRINQLYEQAKWSIISEINEVTNEEACLFAALQSQVELATEEETLMNDENLLNDNNNEEEQKGINGTIYTNDTQQLVNCPLDKSILDHCKTNVKKFKSTFIKHNRDISPLGGYLYHTGRYSMKSSSPSPSRPLSTIELDHEIDLMLDELSMNCLENTDSNLLTDGIKIQHCSRPKERLSRPLSLLNDTNHHHQSDIDSLMNNDQYDNHSNSLPELNTYVKICKPRKFGLKVFHRYYISVKGTELFVYKNKDDYLSNSDSAEVIYLPGCEIQSDLCISSEKFNLRLFVPVSRTNLPLSAAFAPCQSNGLQLDDEDPTVGSKLKRRASLLSLTSLSHLSNVLGISSSSSNNGAQNGPINISGIGALTGSSATMTGLINELCLRFSNLTDYIDWLTIFRITTSIHLILPSNLSTDITDLSSISIKTKKSSKKSRSIIITSLLNRTIFNNERKAITNLIQLLSPNSLKLDQPDKVINLTRLHHHLDKRLIHMLPLRLSYMKNSYHKTLDYRWDHFKDDTLMKHSGTLPNHDKPPIYSSHMNQFIQTRNHFIQHISSIYTQINNLSSIQSKLKYINVWEQLHFHGIASFPARIEVTVPLNTLINGENDNNNGNSNGNGQTNWIPGMNRSSTMNNNHITISISRKIESIGIGSTRIYRCDLTNGEILASWRMSSIQSWHINWELSELVLNIAIQSNTMNTTTTNTTTGRVIIRPIDVSVRMIAEFLGGYTFLNLRSPEKNQCLAEDIFYKLTTGMSQPFV</sequence>
<dbReference type="InterPro" id="IPR035963">
    <property type="entry name" value="FERM_2"/>
</dbReference>
<evidence type="ECO:0000256" key="1">
    <source>
        <dbReference type="SAM" id="MobiDB-lite"/>
    </source>
</evidence>
<dbReference type="GO" id="GO:0007229">
    <property type="term" value="P:integrin-mediated signaling pathway"/>
    <property type="evidence" value="ECO:0007669"/>
    <property type="project" value="InterPro"/>
</dbReference>
<organism evidence="3 4">
    <name type="scientific">Schistosoma mansoni</name>
    <name type="common">Blood fluke</name>
    <dbReference type="NCBI Taxonomy" id="6183"/>
    <lineage>
        <taxon>Eukaryota</taxon>
        <taxon>Metazoa</taxon>
        <taxon>Spiralia</taxon>
        <taxon>Lophotrochozoa</taxon>
        <taxon>Platyhelminthes</taxon>
        <taxon>Trematoda</taxon>
        <taxon>Digenea</taxon>
        <taxon>Strigeidida</taxon>
        <taxon>Schistosomatoidea</taxon>
        <taxon>Schistosomatidae</taxon>
        <taxon>Schistosoma</taxon>
    </lineage>
</organism>
<keyword evidence="3" id="KW-1185">Reference proteome</keyword>
<dbReference type="SUPFAM" id="SSF50729">
    <property type="entry name" value="PH domain-like"/>
    <property type="match status" value="1"/>
</dbReference>
<reference evidence="3" key="1">
    <citation type="journal article" date="2012" name="PLoS Negl. Trop. Dis.">
        <title>A systematically improved high quality genome and transcriptome of the human blood fluke Schistosoma mansoni.</title>
        <authorList>
            <person name="Protasio A.V."/>
            <person name="Tsai I.J."/>
            <person name="Babbage A."/>
            <person name="Nichol S."/>
            <person name="Hunt M."/>
            <person name="Aslett M.A."/>
            <person name="De Silva N."/>
            <person name="Velarde G.S."/>
            <person name="Anderson T.J."/>
            <person name="Clark R.C."/>
            <person name="Davidson C."/>
            <person name="Dillon G.P."/>
            <person name="Holroyd N.E."/>
            <person name="LoVerde P.T."/>
            <person name="Lloyd C."/>
            <person name="McQuillan J."/>
            <person name="Oliveira G."/>
            <person name="Otto T.D."/>
            <person name="Parker-Manuel S.J."/>
            <person name="Quail M.A."/>
            <person name="Wilson R.A."/>
            <person name="Zerlotini A."/>
            <person name="Dunne D.W."/>
            <person name="Berriman M."/>
        </authorList>
    </citation>
    <scope>NUCLEOTIDE SEQUENCE [LARGE SCALE GENOMIC DNA]</scope>
    <source>
        <strain evidence="3">Puerto Rican</strain>
    </source>
</reference>
<dbReference type="STRING" id="6183.A0A3Q0KHF0"/>
<dbReference type="PANTHER" id="PTHR16160">
    <property type="entry name" value="FERMITIN 2-RELATED"/>
    <property type="match status" value="1"/>
</dbReference>
<dbReference type="SUPFAM" id="SSF47031">
    <property type="entry name" value="Second domain of FERM"/>
    <property type="match status" value="1"/>
</dbReference>
<name>A0A3Q0KHF0_SCHMA</name>
<dbReference type="GO" id="GO:0030055">
    <property type="term" value="C:cell-substrate junction"/>
    <property type="evidence" value="ECO:0007669"/>
    <property type="project" value="TreeGrafter"/>
</dbReference>
<dbReference type="Gene3D" id="2.30.29.30">
    <property type="entry name" value="Pleckstrin-homology domain (PH domain)/Phosphotyrosine-binding domain (PTB)"/>
    <property type="match status" value="1"/>
</dbReference>
<dbReference type="InParanoid" id="A0A3Q0KHF0"/>
<feature type="compositionally biased region" description="Polar residues" evidence="1">
    <location>
        <begin position="210"/>
        <end position="219"/>
    </location>
</feature>
<reference evidence="4" key="2">
    <citation type="submission" date="2018-12" db="UniProtKB">
        <authorList>
            <consortium name="WormBaseParasite"/>
        </authorList>
    </citation>
    <scope>IDENTIFICATION</scope>
    <source>
        <strain evidence="4">Puerto Rican</strain>
    </source>
</reference>
<dbReference type="Proteomes" id="UP000008854">
    <property type="component" value="Unassembled WGS sequence"/>
</dbReference>
<evidence type="ECO:0000313" key="4">
    <source>
        <dbReference type="WBParaSite" id="Smp_070640.1"/>
    </source>
</evidence>
<proteinExistence type="predicted"/>
<dbReference type="PANTHER" id="PTHR16160:SF13">
    <property type="entry name" value="FERMITIN 2-RELATED"/>
    <property type="match status" value="1"/>
</dbReference>
<evidence type="ECO:0000259" key="2">
    <source>
        <dbReference type="SMART" id="SM00295"/>
    </source>
</evidence>
<protein>
    <submittedName>
        <fullName evidence="4">B41 domain-containing protein</fullName>
    </submittedName>
</protein>
<dbReference type="Pfam" id="PF18124">
    <property type="entry name" value="Kindlin_2_N"/>
    <property type="match status" value="1"/>
</dbReference>